<evidence type="ECO:0000313" key="3">
    <source>
        <dbReference type="EMBL" id="VBB17885.1"/>
    </source>
</evidence>
<keyword evidence="2" id="KW-0812">Transmembrane</keyword>
<keyword evidence="2" id="KW-1133">Transmembrane helix</keyword>
<protein>
    <submittedName>
        <fullName evidence="3">Uncharacterized protein</fullName>
    </submittedName>
</protein>
<organism evidence="3 4">
    <name type="scientific">Yasminevirus sp. GU-2018</name>
    <dbReference type="NCBI Taxonomy" id="2420051"/>
    <lineage>
        <taxon>Viruses</taxon>
        <taxon>Varidnaviria</taxon>
        <taxon>Bamfordvirae</taxon>
        <taxon>Nucleocytoviricota</taxon>
        <taxon>Megaviricetes</taxon>
        <taxon>Imitervirales</taxon>
        <taxon>Mimiviridae</taxon>
        <taxon>Klosneuvirinae</taxon>
        <taxon>Yasminevirus</taxon>
        <taxon>Yasminevirus saudimassiliense</taxon>
    </lineage>
</organism>
<comment type="caution">
    <text evidence="3">The sequence shown here is derived from an EMBL/GenBank/DDBJ whole genome shotgun (WGS) entry which is preliminary data.</text>
</comment>
<name>A0A5K0U7X2_9VIRU</name>
<feature type="region of interest" description="Disordered" evidence="1">
    <location>
        <begin position="511"/>
        <end position="531"/>
    </location>
</feature>
<keyword evidence="4" id="KW-1185">Reference proteome</keyword>
<evidence type="ECO:0000313" key="4">
    <source>
        <dbReference type="Proteomes" id="UP000594342"/>
    </source>
</evidence>
<gene>
    <name evidence="3" type="ORF">YASMINEVIRUS_348</name>
</gene>
<dbReference type="EMBL" id="UPSH01000001">
    <property type="protein sequence ID" value="VBB17885.1"/>
    <property type="molecule type" value="Genomic_DNA"/>
</dbReference>
<evidence type="ECO:0000256" key="2">
    <source>
        <dbReference type="SAM" id="Phobius"/>
    </source>
</evidence>
<evidence type="ECO:0000256" key="1">
    <source>
        <dbReference type="SAM" id="MobiDB-lite"/>
    </source>
</evidence>
<sequence>MYFIVLANMLVNLIMSSFLYVTLFVFITGALTVLLSSVLSSKNARFVKTFINDKPSTVDTVDMFSERHANALDTYSSLIKKQLINDNFMNVFRSYYPDCVLTKSRIEKVIKKYIFSIGNESVPLSVTSIHRAVNQLTRKTVKEYICTDSIRRGSDDLNDWTDLTFVLNAQSLYRILTSHVAYLMFYVKMRTRHFVCVDVPSVSIASSQIKSAMENLNQTTFMSVSNSSVRLWINKDRSVYHTGASIVFLDTVNYNNCDKFIITDRSDRIYAEVKGLSNYSQIFDILTFDRLNEYPDLLKVSKMIGVVLDFVTTLVSDSKSRYSQKHRNVHEPQEKCHIDVELFGASTMLTPYIVDLYNNIINDIYVVDPVFYPHSYHTFFTQLRVTNCQSSKLSSNFVRMFHNLSLIDLYFNRSPTDKSSGVYGRNVHVGFSDESEKFTDRELLTILLNMYSKVYVVDTLVTNLRRHIRGDSDYVPVVQVSQSKRVPQKASQTVPQIPALVTDINPGIDLNTNPKIEPTTDLDLNQGTDKDINQTNNELSVPDLTEEFIDDEFKLVAK</sequence>
<dbReference type="Proteomes" id="UP000594342">
    <property type="component" value="Unassembled WGS sequence"/>
</dbReference>
<feature type="transmembrane region" description="Helical" evidence="2">
    <location>
        <begin position="18"/>
        <end position="39"/>
    </location>
</feature>
<accession>A0A5K0U7X2</accession>
<keyword evidence="2" id="KW-0472">Membrane</keyword>
<reference evidence="3 4" key="1">
    <citation type="submission" date="2018-10" db="EMBL/GenBank/DDBJ databases">
        <authorList>
            <consortium name="IHU Genomes"/>
        </authorList>
    </citation>
    <scope>NUCLEOTIDE SEQUENCE [LARGE SCALE GENOMIC DNA]</scope>
    <source>
        <strain evidence="3 4">A1</strain>
    </source>
</reference>
<proteinExistence type="predicted"/>
<feature type="compositionally biased region" description="Polar residues" evidence="1">
    <location>
        <begin position="522"/>
        <end position="531"/>
    </location>
</feature>